<accession>A0ABS5SD66</accession>
<evidence type="ECO:0000256" key="4">
    <source>
        <dbReference type="ARBA" id="ARBA00022741"/>
    </source>
</evidence>
<evidence type="ECO:0000256" key="10">
    <source>
        <dbReference type="HAMAP-Rule" id="MF_02019"/>
    </source>
</evidence>
<keyword evidence="3 10" id="KW-0132">Cell division</keyword>
<keyword evidence="9 10" id="KW-0961">Cell wall biogenesis/degradation</keyword>
<keyword evidence="16" id="KW-1185">Reference proteome</keyword>
<dbReference type="SUPFAM" id="SSF53244">
    <property type="entry name" value="MurD-like peptide ligases, peptide-binding domain"/>
    <property type="match status" value="1"/>
</dbReference>
<feature type="domain" description="Mur ligase C-terminal" evidence="13">
    <location>
        <begin position="319"/>
        <end position="443"/>
    </location>
</feature>
<comment type="subcellular location">
    <subcellularLocation>
        <location evidence="10 11">Cytoplasm</location>
    </subcellularLocation>
</comment>
<dbReference type="GO" id="GO:0016874">
    <property type="term" value="F:ligase activity"/>
    <property type="evidence" value="ECO:0007669"/>
    <property type="project" value="UniProtKB-KW"/>
</dbReference>
<keyword evidence="4 10" id="KW-0547">Nucleotide-binding</keyword>
<dbReference type="SUPFAM" id="SSF63418">
    <property type="entry name" value="MurE/MurF N-terminal domain"/>
    <property type="match status" value="1"/>
</dbReference>
<dbReference type="Gene3D" id="3.40.1190.10">
    <property type="entry name" value="Mur-like, catalytic domain"/>
    <property type="match status" value="1"/>
</dbReference>
<feature type="domain" description="Mur ligase N-terminal catalytic" evidence="12">
    <location>
        <begin position="23"/>
        <end position="99"/>
    </location>
</feature>
<comment type="similarity">
    <text evidence="10">Belongs to the MurCDEF family. MurF subfamily.</text>
</comment>
<evidence type="ECO:0000256" key="6">
    <source>
        <dbReference type="ARBA" id="ARBA00022960"/>
    </source>
</evidence>
<name>A0ABS5SD66_9BACT</name>
<dbReference type="Pfam" id="PF01225">
    <property type="entry name" value="Mur_ligase"/>
    <property type="match status" value="1"/>
</dbReference>
<gene>
    <name evidence="10" type="primary">murF</name>
    <name evidence="15" type="ORF">KI810_09645</name>
</gene>
<evidence type="ECO:0000256" key="2">
    <source>
        <dbReference type="ARBA" id="ARBA00022598"/>
    </source>
</evidence>
<protein>
    <recommendedName>
        <fullName evidence="10 11">UDP-N-acetylmuramoyl-tripeptide--D-alanyl-D-alanine ligase</fullName>
        <ecNumber evidence="10 11">6.3.2.10</ecNumber>
    </recommendedName>
    <alternativeName>
        <fullName evidence="10">D-alanyl-D-alanine-adding enzyme</fullName>
    </alternativeName>
</protein>
<dbReference type="InterPro" id="IPR000713">
    <property type="entry name" value="Mur_ligase_N"/>
</dbReference>
<evidence type="ECO:0000256" key="5">
    <source>
        <dbReference type="ARBA" id="ARBA00022840"/>
    </source>
</evidence>
<keyword evidence="6 10" id="KW-0133">Cell shape</keyword>
<keyword evidence="7 10" id="KW-0573">Peptidoglycan synthesis</keyword>
<dbReference type="NCBIfam" id="TIGR01143">
    <property type="entry name" value="murF"/>
    <property type="match status" value="1"/>
</dbReference>
<keyword evidence="1 10" id="KW-0963">Cytoplasm</keyword>
<evidence type="ECO:0000256" key="3">
    <source>
        <dbReference type="ARBA" id="ARBA00022618"/>
    </source>
</evidence>
<feature type="binding site" evidence="10">
    <location>
        <begin position="112"/>
        <end position="118"/>
    </location>
    <ligand>
        <name>ATP</name>
        <dbReference type="ChEBI" id="CHEBI:30616"/>
    </ligand>
</feature>
<sequence>MFTVEEIARATVGTISGQTVDGVKGISTDSRTVTAGELFIPLRGERFDGHDYIGAAAERGCRVLLAEKSWLAENQPPAGVCCIAVDDTLRALGDLAAFHRRRFTLPLFGVTGSNGKTTTKEMLAAILSLAGEGLKTSGNLNNLIGLPQMLLQLTPAHRWGVLEMGMSEPGEIARLTEITAPQVGVITNAFPAHLESMGSVDAVARAKGELFMGLTEGAVAVYNADDTRIAALPVPAGVKRLSFGLHGADVSAVQIEGRGRRGQHFVLQLPAASVTVTLHAYGRHNIYNALAAAAAAVALGIGPEVIRKGLETFTPYDKRFKVEEVDGVVLIDDSYNANPASMAAALVTLRELKEEGRAVAVLGDMLELGTDTGQSHQDVGRLAAGCVDRLYLVGGMAEVVASGAVAAGLAEEQIIVVPTQDKLIADLARGTLAGDVILVKGSRGMRMERVADAIRSGFDTAGRKGTT</sequence>
<dbReference type="InterPro" id="IPR035911">
    <property type="entry name" value="MurE/MurF_N"/>
</dbReference>
<dbReference type="Gene3D" id="3.90.190.20">
    <property type="entry name" value="Mur ligase, C-terminal domain"/>
    <property type="match status" value="1"/>
</dbReference>
<evidence type="ECO:0000259" key="12">
    <source>
        <dbReference type="Pfam" id="PF01225"/>
    </source>
</evidence>
<dbReference type="Pfam" id="PF08245">
    <property type="entry name" value="Mur_ligase_M"/>
    <property type="match status" value="1"/>
</dbReference>
<dbReference type="EMBL" id="JAHCVK010000003">
    <property type="protein sequence ID" value="MBT0653319.1"/>
    <property type="molecule type" value="Genomic_DNA"/>
</dbReference>
<reference evidence="15 16" key="1">
    <citation type="submission" date="2021-05" db="EMBL/GenBank/DDBJ databases">
        <title>The draft genome of Geobacter luticola JCM 17780.</title>
        <authorList>
            <person name="Xu Z."/>
            <person name="Masuda Y."/>
            <person name="Itoh H."/>
            <person name="Senoo K."/>
        </authorList>
    </citation>
    <scope>NUCLEOTIDE SEQUENCE [LARGE SCALE GENOMIC DNA]</scope>
    <source>
        <strain evidence="15 16">JCM 17780</strain>
    </source>
</reference>
<dbReference type="InterPro" id="IPR005863">
    <property type="entry name" value="UDP-N-AcMur_synth"/>
</dbReference>
<evidence type="ECO:0000256" key="8">
    <source>
        <dbReference type="ARBA" id="ARBA00023306"/>
    </source>
</evidence>
<dbReference type="Pfam" id="PF02875">
    <property type="entry name" value="Mur_ligase_C"/>
    <property type="match status" value="1"/>
</dbReference>
<dbReference type="InterPro" id="IPR004101">
    <property type="entry name" value="Mur_ligase_C"/>
</dbReference>
<dbReference type="Gene3D" id="3.40.1390.10">
    <property type="entry name" value="MurE/MurF, N-terminal domain"/>
    <property type="match status" value="1"/>
</dbReference>
<comment type="function">
    <text evidence="10 11">Involved in cell wall formation. Catalyzes the final step in the synthesis of UDP-N-acetylmuramoyl-pentapeptide, the precursor of murein.</text>
</comment>
<evidence type="ECO:0000259" key="14">
    <source>
        <dbReference type="Pfam" id="PF08245"/>
    </source>
</evidence>
<keyword evidence="5 10" id="KW-0067">ATP-binding</keyword>
<dbReference type="InterPro" id="IPR036565">
    <property type="entry name" value="Mur-like_cat_sf"/>
</dbReference>
<dbReference type="EC" id="6.3.2.10" evidence="10 11"/>
<evidence type="ECO:0000256" key="11">
    <source>
        <dbReference type="RuleBase" id="RU004136"/>
    </source>
</evidence>
<comment type="catalytic activity">
    <reaction evidence="10 11">
        <text>D-alanyl-D-alanine + UDP-N-acetyl-alpha-D-muramoyl-L-alanyl-gamma-D-glutamyl-meso-2,6-diaminopimelate + ATP = UDP-N-acetyl-alpha-D-muramoyl-L-alanyl-gamma-D-glutamyl-meso-2,6-diaminopimeloyl-D-alanyl-D-alanine + ADP + phosphate + H(+)</text>
        <dbReference type="Rhea" id="RHEA:28374"/>
        <dbReference type="ChEBI" id="CHEBI:15378"/>
        <dbReference type="ChEBI" id="CHEBI:30616"/>
        <dbReference type="ChEBI" id="CHEBI:43474"/>
        <dbReference type="ChEBI" id="CHEBI:57822"/>
        <dbReference type="ChEBI" id="CHEBI:61386"/>
        <dbReference type="ChEBI" id="CHEBI:83905"/>
        <dbReference type="ChEBI" id="CHEBI:456216"/>
        <dbReference type="EC" id="6.3.2.10"/>
    </reaction>
</comment>
<dbReference type="Proteomes" id="UP000756860">
    <property type="component" value="Unassembled WGS sequence"/>
</dbReference>
<evidence type="ECO:0000256" key="7">
    <source>
        <dbReference type="ARBA" id="ARBA00022984"/>
    </source>
</evidence>
<dbReference type="RefSeq" id="WP_214175320.1">
    <property type="nucleotide sequence ID" value="NZ_JAHCVK010000003.1"/>
</dbReference>
<organism evidence="15 16">
    <name type="scientific">Geomobilimonas luticola</name>
    <dbReference type="NCBI Taxonomy" id="1114878"/>
    <lineage>
        <taxon>Bacteria</taxon>
        <taxon>Pseudomonadati</taxon>
        <taxon>Thermodesulfobacteriota</taxon>
        <taxon>Desulfuromonadia</taxon>
        <taxon>Geobacterales</taxon>
        <taxon>Geobacteraceae</taxon>
        <taxon>Geomobilimonas</taxon>
    </lineage>
</organism>
<dbReference type="PANTHER" id="PTHR43024:SF1">
    <property type="entry name" value="UDP-N-ACETYLMURAMOYL-TRIPEPTIDE--D-ALANYL-D-ALANINE LIGASE"/>
    <property type="match status" value="1"/>
</dbReference>
<evidence type="ECO:0000256" key="1">
    <source>
        <dbReference type="ARBA" id="ARBA00022490"/>
    </source>
</evidence>
<evidence type="ECO:0000313" key="15">
    <source>
        <dbReference type="EMBL" id="MBT0653319.1"/>
    </source>
</evidence>
<dbReference type="InterPro" id="IPR013221">
    <property type="entry name" value="Mur_ligase_cen"/>
</dbReference>
<feature type="domain" description="Mur ligase central" evidence="14">
    <location>
        <begin position="110"/>
        <end position="296"/>
    </location>
</feature>
<dbReference type="SUPFAM" id="SSF53623">
    <property type="entry name" value="MurD-like peptide ligases, catalytic domain"/>
    <property type="match status" value="1"/>
</dbReference>
<dbReference type="HAMAP" id="MF_02019">
    <property type="entry name" value="MurF"/>
    <property type="match status" value="1"/>
</dbReference>
<comment type="pathway">
    <text evidence="10 11">Cell wall biogenesis; peptidoglycan biosynthesis.</text>
</comment>
<dbReference type="PANTHER" id="PTHR43024">
    <property type="entry name" value="UDP-N-ACETYLMURAMOYL-TRIPEPTIDE--D-ALANYL-D-ALANINE LIGASE"/>
    <property type="match status" value="1"/>
</dbReference>
<evidence type="ECO:0000259" key="13">
    <source>
        <dbReference type="Pfam" id="PF02875"/>
    </source>
</evidence>
<evidence type="ECO:0000256" key="9">
    <source>
        <dbReference type="ARBA" id="ARBA00023316"/>
    </source>
</evidence>
<dbReference type="InterPro" id="IPR051046">
    <property type="entry name" value="MurCDEF_CellWall_CoF430Synth"/>
</dbReference>
<keyword evidence="8 10" id="KW-0131">Cell cycle</keyword>
<keyword evidence="2 10" id="KW-0436">Ligase</keyword>
<comment type="caution">
    <text evidence="15">The sequence shown here is derived from an EMBL/GenBank/DDBJ whole genome shotgun (WGS) entry which is preliminary data.</text>
</comment>
<evidence type="ECO:0000313" key="16">
    <source>
        <dbReference type="Proteomes" id="UP000756860"/>
    </source>
</evidence>
<proteinExistence type="inferred from homology"/>
<dbReference type="InterPro" id="IPR036615">
    <property type="entry name" value="Mur_ligase_C_dom_sf"/>
</dbReference>